<gene>
    <name evidence="2" type="ORF">HJC23_006276</name>
</gene>
<accession>A0ABD3NTA8</accession>
<evidence type="ECO:0000313" key="3">
    <source>
        <dbReference type="Proteomes" id="UP001516023"/>
    </source>
</evidence>
<organism evidence="2 3">
    <name type="scientific">Cyclotella cryptica</name>
    <dbReference type="NCBI Taxonomy" id="29204"/>
    <lineage>
        <taxon>Eukaryota</taxon>
        <taxon>Sar</taxon>
        <taxon>Stramenopiles</taxon>
        <taxon>Ochrophyta</taxon>
        <taxon>Bacillariophyta</taxon>
        <taxon>Coscinodiscophyceae</taxon>
        <taxon>Thalassiosirophycidae</taxon>
        <taxon>Stephanodiscales</taxon>
        <taxon>Stephanodiscaceae</taxon>
        <taxon>Cyclotella</taxon>
    </lineage>
</organism>
<sequence length="712" mass="77275">MASSSHDPIDSPPRAGTSTDEIPARGDPFADLIPWSSPPTTRTNHQSRLRTPPTLERTSSNEANLRHRSNTASSVQHIPPLSDTVDARKRCNTADHVADGRLVAASHVACRPILQPNSPQSLILPNKYTELNDNNYINNKNKHMLSPLECNEINGHRGRTSTLESVMAVKSLSSTAHSVANSENDKRLANHSHKRRAAASKDNYFFDNALQSWQGIASNNGHEIQDRPIMSMSSNSDDVLFQDDPSEVSSLSDDDDDADHGDNDDDHQRDAMEKDDKKKKSCTLSRTTSPACVPTGGVRAMAALFKKPLVKNITSGSKPVAIRLRQGSDTAKDTVTTATTSAMHTLETMDNFDVPSAFSPLGALSGEEELSFFKSGSKSSVVGGGNSSVASGDQFQSLHGYHRRCKHGVPAYRSAKQNVGIQNSWLVSSPGGPHVQWRERDVDLIDMSDDLNHDSVSPPPTTVTSIPNVVVGGACEASVVSGASSHVFTFKSGDVSLPDIGTMSISTGGEQSQRSLPTQGRLISRPPIVGRSKTSPAFLNDDPVLFSRSRYRNPMPQSSFQSGSANMRKRPSQIATGVINSPCMISSIALSEATSPKAIAFPRRPSFSRNSWNFDCGASQVTFGSLHTKGEVTTPSLPSLEEQEDDENASFGSFAEELRRKDKRKMIAREVKHFMKHAIIDPKPVVRKGMKWLGMEVKPADKSLKRADGCLT</sequence>
<feature type="region of interest" description="Disordered" evidence="1">
    <location>
        <begin position="174"/>
        <end position="200"/>
    </location>
</feature>
<keyword evidence="3" id="KW-1185">Reference proteome</keyword>
<dbReference type="Proteomes" id="UP001516023">
    <property type="component" value="Unassembled WGS sequence"/>
</dbReference>
<feature type="region of interest" description="Disordered" evidence="1">
    <location>
        <begin position="226"/>
        <end position="293"/>
    </location>
</feature>
<evidence type="ECO:0000313" key="2">
    <source>
        <dbReference type="EMBL" id="KAL3778726.1"/>
    </source>
</evidence>
<evidence type="ECO:0000256" key="1">
    <source>
        <dbReference type="SAM" id="MobiDB-lite"/>
    </source>
</evidence>
<feature type="compositionally biased region" description="Basic and acidic residues" evidence="1">
    <location>
        <begin position="266"/>
        <end position="278"/>
    </location>
</feature>
<feature type="region of interest" description="Disordered" evidence="1">
    <location>
        <begin position="627"/>
        <end position="655"/>
    </location>
</feature>
<reference evidence="2 3" key="1">
    <citation type="journal article" date="2020" name="G3 (Bethesda)">
        <title>Improved Reference Genome for Cyclotella cryptica CCMP332, a Model for Cell Wall Morphogenesis, Salinity Adaptation, and Lipid Production in Diatoms (Bacillariophyta).</title>
        <authorList>
            <person name="Roberts W.R."/>
            <person name="Downey K.M."/>
            <person name="Ruck E.C."/>
            <person name="Traller J.C."/>
            <person name="Alverson A.J."/>
        </authorList>
    </citation>
    <scope>NUCLEOTIDE SEQUENCE [LARGE SCALE GENOMIC DNA]</scope>
    <source>
        <strain evidence="2 3">CCMP332</strain>
    </source>
</reference>
<dbReference type="EMBL" id="JABMIG020000421">
    <property type="protein sequence ID" value="KAL3778726.1"/>
    <property type="molecule type" value="Genomic_DNA"/>
</dbReference>
<dbReference type="AlphaFoldDB" id="A0ABD3NTA8"/>
<feature type="compositionally biased region" description="Acidic residues" evidence="1">
    <location>
        <begin position="240"/>
        <end position="265"/>
    </location>
</feature>
<comment type="caution">
    <text evidence="2">The sequence shown here is derived from an EMBL/GenBank/DDBJ whole genome shotgun (WGS) entry which is preliminary data.</text>
</comment>
<proteinExistence type="predicted"/>
<protein>
    <submittedName>
        <fullName evidence="2">Uncharacterized protein</fullName>
    </submittedName>
</protein>
<feature type="compositionally biased region" description="Polar residues" evidence="1">
    <location>
        <begin position="627"/>
        <end position="637"/>
    </location>
</feature>
<feature type="region of interest" description="Disordered" evidence="1">
    <location>
        <begin position="1"/>
        <end position="78"/>
    </location>
</feature>
<name>A0ABD3NTA8_9STRA</name>
<feature type="compositionally biased region" description="Basic residues" evidence="1">
    <location>
        <begin position="189"/>
        <end position="198"/>
    </location>
</feature>